<feature type="chain" id="PRO_5045344169" description="Solute-binding protein family 5 domain-containing protein" evidence="5">
    <location>
        <begin position="25"/>
        <end position="540"/>
    </location>
</feature>
<feature type="region of interest" description="Disordered" evidence="4">
    <location>
        <begin position="34"/>
        <end position="57"/>
    </location>
</feature>
<name>A0ABX7FJM2_BRECH</name>
<reference evidence="7 8" key="1">
    <citation type="submission" date="2021-01" db="EMBL/GenBank/DDBJ databases">
        <title>Identification of strong promoters based on the transcriptome of Brevibacillus choshinensis.</title>
        <authorList>
            <person name="Yao D."/>
            <person name="Zhang K."/>
            <person name="Wu J."/>
        </authorList>
    </citation>
    <scope>NUCLEOTIDE SEQUENCE [LARGE SCALE GENOMIC DNA]</scope>
    <source>
        <strain evidence="7 8">HPD31-SP3</strain>
    </source>
</reference>
<dbReference type="PANTHER" id="PTHR30290:SF9">
    <property type="entry name" value="OLIGOPEPTIDE-BINDING PROTEIN APPA"/>
    <property type="match status" value="1"/>
</dbReference>
<dbReference type="RefSeq" id="WP_203254718.1">
    <property type="nucleotide sequence ID" value="NZ_CP069127.1"/>
</dbReference>
<dbReference type="SUPFAM" id="SSF53850">
    <property type="entry name" value="Periplasmic binding protein-like II"/>
    <property type="match status" value="1"/>
</dbReference>
<dbReference type="InterPro" id="IPR039424">
    <property type="entry name" value="SBP_5"/>
</dbReference>
<evidence type="ECO:0000313" key="7">
    <source>
        <dbReference type="EMBL" id="QRG65200.1"/>
    </source>
</evidence>
<dbReference type="Gene3D" id="3.10.105.10">
    <property type="entry name" value="Dipeptide-binding Protein, Domain 3"/>
    <property type="match status" value="1"/>
</dbReference>
<comment type="similarity">
    <text evidence="1">Belongs to the bacterial solute-binding protein 5 family.</text>
</comment>
<evidence type="ECO:0000256" key="3">
    <source>
        <dbReference type="ARBA" id="ARBA00022729"/>
    </source>
</evidence>
<evidence type="ECO:0000256" key="4">
    <source>
        <dbReference type="SAM" id="MobiDB-lite"/>
    </source>
</evidence>
<keyword evidence="3 5" id="KW-0732">Signal</keyword>
<evidence type="ECO:0000256" key="1">
    <source>
        <dbReference type="ARBA" id="ARBA00005695"/>
    </source>
</evidence>
<protein>
    <recommendedName>
        <fullName evidence="6">Solute-binding protein family 5 domain-containing protein</fullName>
    </recommendedName>
</protein>
<dbReference type="PIRSF" id="PIRSF002741">
    <property type="entry name" value="MppA"/>
    <property type="match status" value="1"/>
</dbReference>
<keyword evidence="2" id="KW-0813">Transport</keyword>
<dbReference type="InterPro" id="IPR000914">
    <property type="entry name" value="SBP_5_dom"/>
</dbReference>
<dbReference type="EMBL" id="CP069127">
    <property type="protein sequence ID" value="QRG65200.1"/>
    <property type="molecule type" value="Genomic_DNA"/>
</dbReference>
<accession>A0ABX7FJM2</accession>
<evidence type="ECO:0000256" key="5">
    <source>
        <dbReference type="SAM" id="SignalP"/>
    </source>
</evidence>
<dbReference type="Gene3D" id="3.40.190.10">
    <property type="entry name" value="Periplasmic binding protein-like II"/>
    <property type="match status" value="1"/>
</dbReference>
<feature type="signal peptide" evidence="5">
    <location>
        <begin position="1"/>
        <end position="24"/>
    </location>
</feature>
<dbReference type="Pfam" id="PF00496">
    <property type="entry name" value="SBP_bac_5"/>
    <property type="match status" value="1"/>
</dbReference>
<dbReference type="PROSITE" id="PS51257">
    <property type="entry name" value="PROKAR_LIPOPROTEIN"/>
    <property type="match status" value="1"/>
</dbReference>
<organism evidence="7 8">
    <name type="scientific">Brevibacillus choshinensis</name>
    <dbReference type="NCBI Taxonomy" id="54911"/>
    <lineage>
        <taxon>Bacteria</taxon>
        <taxon>Bacillati</taxon>
        <taxon>Bacillota</taxon>
        <taxon>Bacilli</taxon>
        <taxon>Bacillales</taxon>
        <taxon>Paenibacillaceae</taxon>
        <taxon>Brevibacillus</taxon>
    </lineage>
</organism>
<dbReference type="PANTHER" id="PTHR30290">
    <property type="entry name" value="PERIPLASMIC BINDING COMPONENT OF ABC TRANSPORTER"/>
    <property type="match status" value="1"/>
</dbReference>
<evidence type="ECO:0000313" key="8">
    <source>
        <dbReference type="Proteomes" id="UP000596248"/>
    </source>
</evidence>
<dbReference type="Proteomes" id="UP000596248">
    <property type="component" value="Chromosome"/>
</dbReference>
<sequence>MGKMKHFRVVILSALVLLLAWVTAGCGGNASSNNLAGQNSEKPADTQANSGTPKTGGTLIVGTSADLTKLDLHSSTVLSDRIPLLHVQEMLVTIDEKMNIIPLLAEKWETSQDGKTVTFPLRKGVTFHNGKEMKSEDVKYSIERFMKVAARKGEFSMVESIESKDDFTVVFHLKEPSGVFLASLANPYNPAVIMPKGIAEEQNDNIVTPIGTGPFQFVKWEQGKQLVLKRFDKYMPAAGETSGFGGAKKPYVDEVVFKPISEASVRLTALETGEIDLATDILPKDVKRLSTSKDLVLSQETSMNWGYLFFGFKKPPFDNLKMRQAVAYAINKKEIVDVATWGLGKVASSPVYPETEWYSDAHAADYQQDLEKAKQLLKEAGYNGEKITISTAKAYDHHQKAALTIQSQLKKIGMNVDVEVLEWASFISERANAGDYQLAVSHITPRPDPNQIYYAYTHSKSNFNGYHNPRMDELLEKGLTTVDQKQRKEIYNDVQKLLREDLSFMSTYYYPVIEAHQAYLKGYIPWSAGYPRLWNVWLDK</sequence>
<proteinExistence type="inferred from homology"/>
<keyword evidence="8" id="KW-1185">Reference proteome</keyword>
<evidence type="ECO:0000256" key="2">
    <source>
        <dbReference type="ARBA" id="ARBA00022448"/>
    </source>
</evidence>
<evidence type="ECO:0000259" key="6">
    <source>
        <dbReference type="Pfam" id="PF00496"/>
    </source>
</evidence>
<feature type="compositionally biased region" description="Polar residues" evidence="4">
    <location>
        <begin position="34"/>
        <end position="55"/>
    </location>
</feature>
<gene>
    <name evidence="7" type="ORF">JNE38_16270</name>
</gene>
<feature type="domain" description="Solute-binding protein family 5" evidence="6">
    <location>
        <begin position="100"/>
        <end position="462"/>
    </location>
</feature>
<dbReference type="Gene3D" id="3.90.76.10">
    <property type="entry name" value="Dipeptide-binding Protein, Domain 1"/>
    <property type="match status" value="1"/>
</dbReference>
<dbReference type="InterPro" id="IPR030678">
    <property type="entry name" value="Peptide/Ni-bd"/>
</dbReference>